<evidence type="ECO:0000256" key="1">
    <source>
        <dbReference type="SAM" id="MobiDB-lite"/>
    </source>
</evidence>
<name>A0AAD6S3R1_9AGAR</name>
<dbReference type="EMBL" id="JARJCM010000277">
    <property type="protein sequence ID" value="KAJ7019997.1"/>
    <property type="molecule type" value="Genomic_DNA"/>
</dbReference>
<proteinExistence type="predicted"/>
<accession>A0AAD6S3R1</accession>
<evidence type="ECO:0000259" key="2">
    <source>
        <dbReference type="Pfam" id="PF25534"/>
    </source>
</evidence>
<evidence type="ECO:0000313" key="4">
    <source>
        <dbReference type="Proteomes" id="UP001218188"/>
    </source>
</evidence>
<feature type="compositionally biased region" description="Polar residues" evidence="1">
    <location>
        <begin position="264"/>
        <end position="277"/>
    </location>
</feature>
<reference evidence="3" key="1">
    <citation type="submission" date="2023-03" db="EMBL/GenBank/DDBJ databases">
        <title>Massive genome expansion in bonnet fungi (Mycena s.s.) driven by repeated elements and novel gene families across ecological guilds.</title>
        <authorList>
            <consortium name="Lawrence Berkeley National Laboratory"/>
            <person name="Harder C.B."/>
            <person name="Miyauchi S."/>
            <person name="Viragh M."/>
            <person name="Kuo A."/>
            <person name="Thoen E."/>
            <person name="Andreopoulos B."/>
            <person name="Lu D."/>
            <person name="Skrede I."/>
            <person name="Drula E."/>
            <person name="Henrissat B."/>
            <person name="Morin E."/>
            <person name="Kohler A."/>
            <person name="Barry K."/>
            <person name="LaButti K."/>
            <person name="Morin E."/>
            <person name="Salamov A."/>
            <person name="Lipzen A."/>
            <person name="Mereny Z."/>
            <person name="Hegedus B."/>
            <person name="Baldrian P."/>
            <person name="Stursova M."/>
            <person name="Weitz H."/>
            <person name="Taylor A."/>
            <person name="Grigoriev I.V."/>
            <person name="Nagy L.G."/>
            <person name="Martin F."/>
            <person name="Kauserud H."/>
        </authorList>
    </citation>
    <scope>NUCLEOTIDE SEQUENCE</scope>
    <source>
        <strain evidence="3">CBHHK200</strain>
    </source>
</reference>
<dbReference type="Pfam" id="PF25534">
    <property type="entry name" value="DUF7918"/>
    <property type="match status" value="1"/>
</dbReference>
<dbReference type="AlphaFoldDB" id="A0AAD6S3R1"/>
<organism evidence="3 4">
    <name type="scientific">Mycena alexandri</name>
    <dbReference type="NCBI Taxonomy" id="1745969"/>
    <lineage>
        <taxon>Eukaryota</taxon>
        <taxon>Fungi</taxon>
        <taxon>Dikarya</taxon>
        <taxon>Basidiomycota</taxon>
        <taxon>Agaricomycotina</taxon>
        <taxon>Agaricomycetes</taxon>
        <taxon>Agaricomycetidae</taxon>
        <taxon>Agaricales</taxon>
        <taxon>Marasmiineae</taxon>
        <taxon>Mycenaceae</taxon>
        <taxon>Mycena</taxon>
    </lineage>
</organism>
<feature type="domain" description="DUF7918" evidence="2">
    <location>
        <begin position="11"/>
        <end position="205"/>
    </location>
</feature>
<dbReference type="Proteomes" id="UP001218188">
    <property type="component" value="Unassembled WGS sequence"/>
</dbReference>
<dbReference type="PANTHER" id="PTHR36223">
    <property type="entry name" value="BETA-LACTAMASE-TYPE TRANSPEPTIDASE FOLD DOMAIN CONTAINING PROTEIN"/>
    <property type="match status" value="1"/>
</dbReference>
<keyword evidence="4" id="KW-1185">Reference proteome</keyword>
<feature type="region of interest" description="Disordered" evidence="1">
    <location>
        <begin position="199"/>
        <end position="282"/>
    </location>
</feature>
<dbReference type="PANTHER" id="PTHR36223:SF1">
    <property type="entry name" value="TRANSCRIPTION ELONGATION FACTOR EAF N-TERMINAL DOMAIN-CONTAINING PROTEIN"/>
    <property type="match status" value="1"/>
</dbReference>
<gene>
    <name evidence="3" type="ORF">C8F04DRAFT_1145798</name>
</gene>
<dbReference type="InterPro" id="IPR057678">
    <property type="entry name" value="DUF7918"/>
</dbReference>
<comment type="caution">
    <text evidence="3">The sequence shown here is derived from an EMBL/GenBank/DDBJ whole genome shotgun (WGS) entry which is preliminary data.</text>
</comment>
<evidence type="ECO:0000313" key="3">
    <source>
        <dbReference type="EMBL" id="KAJ7019997.1"/>
    </source>
</evidence>
<sequence>MLRSKDFSAWVAIEGVKVPEYGVEVSENGQDITCWIPSEVGKKFSVNWTNISAPGLTGGGVQVDGLKCGFEAIAAEMRPISAFMDGIAETDTKTRPFEFAPLELTDDDSYLDSSSHPHLGLIKLEIWRVDVAGGYAPSVVAVPAAQKVHERAKKAMNQQIKFGAAVEHAQVQSAQIRRVGFGPLVAFSFKYRSLDVLKANGIAPPTPRPEKRKATGSPEPASNDNGPAPSDDADADAAEAAKINEHLATLTAKRAKPNPKTIKTEPSNGSIPTASTSDLKKIKLEQAEMDLKRL</sequence>
<protein>
    <recommendedName>
        <fullName evidence="2">DUF7918 domain-containing protein</fullName>
    </recommendedName>
</protein>